<accession>A0A0R1IW63</accession>
<reference evidence="2 3" key="1">
    <citation type="journal article" date="2015" name="Genome Announc.">
        <title>Expanding the biotechnology potential of lactobacilli through comparative genomics of 213 strains and associated genera.</title>
        <authorList>
            <person name="Sun Z."/>
            <person name="Harris H.M."/>
            <person name="McCann A."/>
            <person name="Guo C."/>
            <person name="Argimon S."/>
            <person name="Zhang W."/>
            <person name="Yang X."/>
            <person name="Jeffery I.B."/>
            <person name="Cooney J.C."/>
            <person name="Kagawa T.F."/>
            <person name="Liu W."/>
            <person name="Song Y."/>
            <person name="Salvetti E."/>
            <person name="Wrobel A."/>
            <person name="Rasinkangas P."/>
            <person name="Parkhill J."/>
            <person name="Rea M.C."/>
            <person name="O'Sullivan O."/>
            <person name="Ritari J."/>
            <person name="Douillard F.P."/>
            <person name="Paul Ross R."/>
            <person name="Yang R."/>
            <person name="Briner A.E."/>
            <person name="Felis G.E."/>
            <person name="de Vos W.M."/>
            <person name="Barrangou R."/>
            <person name="Klaenhammer T.R."/>
            <person name="Caufield P.W."/>
            <person name="Cui Y."/>
            <person name="Zhang H."/>
            <person name="O'Toole P.W."/>
        </authorList>
    </citation>
    <scope>NUCLEOTIDE SEQUENCE [LARGE SCALE GENOMIC DNA]</scope>
    <source>
        <strain evidence="2 3">DSM 20183</strain>
    </source>
</reference>
<keyword evidence="1" id="KW-1133">Transmembrane helix</keyword>
<gene>
    <name evidence="2" type="ORF">FC72_GL001497</name>
</gene>
<dbReference type="RefSeq" id="WP_057767486.1">
    <property type="nucleotide sequence ID" value="NZ_AZDG01000038.1"/>
</dbReference>
<dbReference type="OrthoDB" id="2298266at2"/>
<name>A0A0R1IW63_9LACO</name>
<dbReference type="EMBL" id="AZDG01000038">
    <property type="protein sequence ID" value="KRK63493.1"/>
    <property type="molecule type" value="Genomic_DNA"/>
</dbReference>
<dbReference type="PATRIC" id="fig|1423811.3.peg.1522"/>
<protein>
    <submittedName>
        <fullName evidence="2">Uncharacterized protein</fullName>
    </submittedName>
</protein>
<feature type="transmembrane region" description="Helical" evidence="1">
    <location>
        <begin position="15"/>
        <end position="34"/>
    </location>
</feature>
<keyword evidence="3" id="KW-1185">Reference proteome</keyword>
<keyword evidence="1" id="KW-0812">Transmembrane</keyword>
<evidence type="ECO:0000313" key="2">
    <source>
        <dbReference type="EMBL" id="KRK63493.1"/>
    </source>
</evidence>
<evidence type="ECO:0000313" key="3">
    <source>
        <dbReference type="Proteomes" id="UP000050929"/>
    </source>
</evidence>
<dbReference type="Proteomes" id="UP000050929">
    <property type="component" value="Unassembled WGS sequence"/>
</dbReference>
<comment type="caution">
    <text evidence="2">The sequence shown here is derived from an EMBL/GenBank/DDBJ whole genome shotgun (WGS) entry which is preliminary data.</text>
</comment>
<keyword evidence="1" id="KW-0472">Membrane</keyword>
<dbReference type="AlphaFoldDB" id="A0A0R1IW63"/>
<sequence length="167" mass="18705">MRQTRYNKKSHKKTILIIIIALVALIAIGVIFFFPLNNTVRNISGGNDTATDRMIKEELVRRVDTTKNGDPHHDKKVAKAVKSIKGTKISDIMKAANDQDKAAKELHNNTPLSSAASKEVAKKVFNDSRYDKLRQAVSSGNWYSAYSQYKELSNNGSLNELRNSINK</sequence>
<organism evidence="2 3">
    <name type="scientific">Companilactobacillus tucceti DSM 20183</name>
    <dbReference type="NCBI Taxonomy" id="1423811"/>
    <lineage>
        <taxon>Bacteria</taxon>
        <taxon>Bacillati</taxon>
        <taxon>Bacillota</taxon>
        <taxon>Bacilli</taxon>
        <taxon>Lactobacillales</taxon>
        <taxon>Lactobacillaceae</taxon>
        <taxon>Companilactobacillus</taxon>
    </lineage>
</organism>
<evidence type="ECO:0000256" key="1">
    <source>
        <dbReference type="SAM" id="Phobius"/>
    </source>
</evidence>
<proteinExistence type="predicted"/>